<reference evidence="1 2" key="1">
    <citation type="journal article" date="2018" name="Front. Plant Sci.">
        <title>Red Clover (Trifolium pratense) and Zigzag Clover (T. medium) - A Picture of Genomic Similarities and Differences.</title>
        <authorList>
            <person name="Dluhosova J."/>
            <person name="Istvanek J."/>
            <person name="Nedelnik J."/>
            <person name="Repkova J."/>
        </authorList>
    </citation>
    <scope>NUCLEOTIDE SEQUENCE [LARGE SCALE GENOMIC DNA]</scope>
    <source>
        <strain evidence="2">cv. 10/8</strain>
        <tissue evidence="1">Leaf</tissue>
    </source>
</reference>
<sequence length="70" mass="7624">MVIGGLPIVAFAILNNGPAVVGVLKITAQVIYWYSSTSPFLEVLLVMVDQAQFTYISNLNVYLNFRVSGS</sequence>
<gene>
    <name evidence="1" type="ORF">A2U01_0010159</name>
</gene>
<comment type="caution">
    <text evidence="1">The sequence shown here is derived from an EMBL/GenBank/DDBJ whole genome shotgun (WGS) entry which is preliminary data.</text>
</comment>
<dbReference type="Proteomes" id="UP000265520">
    <property type="component" value="Unassembled WGS sequence"/>
</dbReference>
<feature type="non-terminal residue" evidence="1">
    <location>
        <position position="70"/>
    </location>
</feature>
<dbReference type="AlphaFoldDB" id="A0A392MQA0"/>
<name>A0A392MQA0_9FABA</name>
<organism evidence="1 2">
    <name type="scientific">Trifolium medium</name>
    <dbReference type="NCBI Taxonomy" id="97028"/>
    <lineage>
        <taxon>Eukaryota</taxon>
        <taxon>Viridiplantae</taxon>
        <taxon>Streptophyta</taxon>
        <taxon>Embryophyta</taxon>
        <taxon>Tracheophyta</taxon>
        <taxon>Spermatophyta</taxon>
        <taxon>Magnoliopsida</taxon>
        <taxon>eudicotyledons</taxon>
        <taxon>Gunneridae</taxon>
        <taxon>Pentapetalae</taxon>
        <taxon>rosids</taxon>
        <taxon>fabids</taxon>
        <taxon>Fabales</taxon>
        <taxon>Fabaceae</taxon>
        <taxon>Papilionoideae</taxon>
        <taxon>50 kb inversion clade</taxon>
        <taxon>NPAAA clade</taxon>
        <taxon>Hologalegina</taxon>
        <taxon>IRL clade</taxon>
        <taxon>Trifolieae</taxon>
        <taxon>Trifolium</taxon>
    </lineage>
</organism>
<protein>
    <submittedName>
        <fullName evidence="1">Uncharacterized protein</fullName>
    </submittedName>
</protein>
<keyword evidence="2" id="KW-1185">Reference proteome</keyword>
<accession>A0A392MQA0</accession>
<evidence type="ECO:0000313" key="2">
    <source>
        <dbReference type="Proteomes" id="UP000265520"/>
    </source>
</evidence>
<proteinExistence type="predicted"/>
<evidence type="ECO:0000313" key="1">
    <source>
        <dbReference type="EMBL" id="MCH89265.1"/>
    </source>
</evidence>
<dbReference type="EMBL" id="LXQA010015799">
    <property type="protein sequence ID" value="MCH89265.1"/>
    <property type="molecule type" value="Genomic_DNA"/>
</dbReference>